<organism evidence="1 2">
    <name type="scientific">Botrytis porri</name>
    <dbReference type="NCBI Taxonomy" id="87229"/>
    <lineage>
        <taxon>Eukaryota</taxon>
        <taxon>Fungi</taxon>
        <taxon>Dikarya</taxon>
        <taxon>Ascomycota</taxon>
        <taxon>Pezizomycotina</taxon>
        <taxon>Leotiomycetes</taxon>
        <taxon>Helotiales</taxon>
        <taxon>Sclerotiniaceae</taxon>
        <taxon>Botrytis</taxon>
    </lineage>
</organism>
<keyword evidence="2" id="KW-1185">Reference proteome</keyword>
<sequence length="170" mass="19274">MLSELGLSEVRIILLPYSCHGYAQRWRTATPAISTHSSVFEMPIYTEGYDTLSVGYDFQSSVEHNQLDDHKLEKRVSFREEYLSLAIELKQTKHGGDQTNILNDLDLLAALSLWGLSLHFQYGLSTYPNPAMFNTAGIFAGDTCSFCNTFNKSSREFHYTKLKYGSPKNL</sequence>
<accession>A0A4Z1KBK4</accession>
<gene>
    <name evidence="1" type="ORF">BPOR_0720g00020</name>
</gene>
<reference evidence="1 2" key="1">
    <citation type="submission" date="2017-12" db="EMBL/GenBank/DDBJ databases">
        <title>Comparative genomics of Botrytis spp.</title>
        <authorList>
            <person name="Valero-Jimenez C.A."/>
            <person name="Tapia P."/>
            <person name="Veloso J."/>
            <person name="Silva-Moreno E."/>
            <person name="Staats M."/>
            <person name="Valdes J.H."/>
            <person name="Van Kan J.A.L."/>
        </authorList>
    </citation>
    <scope>NUCLEOTIDE SEQUENCE [LARGE SCALE GENOMIC DNA]</scope>
    <source>
        <strain evidence="1 2">MUCL3349</strain>
    </source>
</reference>
<evidence type="ECO:0000313" key="1">
    <source>
        <dbReference type="EMBL" id="TGO83000.1"/>
    </source>
</evidence>
<comment type="caution">
    <text evidence="1">The sequence shown here is derived from an EMBL/GenBank/DDBJ whole genome shotgun (WGS) entry which is preliminary data.</text>
</comment>
<dbReference type="AlphaFoldDB" id="A0A4Z1KBK4"/>
<evidence type="ECO:0000313" key="2">
    <source>
        <dbReference type="Proteomes" id="UP000297280"/>
    </source>
</evidence>
<protein>
    <submittedName>
        <fullName evidence="1">Uncharacterized protein</fullName>
    </submittedName>
</protein>
<dbReference type="Proteomes" id="UP000297280">
    <property type="component" value="Unassembled WGS sequence"/>
</dbReference>
<name>A0A4Z1KBK4_9HELO</name>
<dbReference type="EMBL" id="PQXO01000719">
    <property type="protein sequence ID" value="TGO83000.1"/>
    <property type="molecule type" value="Genomic_DNA"/>
</dbReference>
<proteinExistence type="predicted"/>